<evidence type="ECO:0000259" key="8">
    <source>
        <dbReference type="Pfam" id="PF00082"/>
    </source>
</evidence>
<evidence type="ECO:0000313" key="13">
    <source>
        <dbReference type="Proteomes" id="UP000663879"/>
    </source>
</evidence>
<dbReference type="GO" id="GO:0004252">
    <property type="term" value="F:serine-type endopeptidase activity"/>
    <property type="evidence" value="ECO:0007669"/>
    <property type="project" value="UniProtKB-UniRule"/>
</dbReference>
<dbReference type="GO" id="GO:0006508">
    <property type="term" value="P:proteolysis"/>
    <property type="evidence" value="ECO:0007669"/>
    <property type="project" value="UniProtKB-KW"/>
</dbReference>
<evidence type="ECO:0000313" key="12">
    <source>
        <dbReference type="EMBL" id="CAF0772169.1"/>
    </source>
</evidence>
<dbReference type="SUPFAM" id="SSF52743">
    <property type="entry name" value="Subtilisin-like"/>
    <property type="match status" value="1"/>
</dbReference>
<dbReference type="InterPro" id="IPR023828">
    <property type="entry name" value="Peptidase_S8_Ser-AS"/>
</dbReference>
<feature type="transmembrane region" description="Helical" evidence="6">
    <location>
        <begin position="976"/>
        <end position="996"/>
    </location>
</feature>
<dbReference type="OrthoDB" id="1740355at2759"/>
<keyword evidence="13" id="KW-1185">Reference proteome</keyword>
<evidence type="ECO:0000256" key="3">
    <source>
        <dbReference type="ARBA" id="ARBA00022801"/>
    </source>
</evidence>
<feature type="domain" description="MBTPS1 fourth" evidence="10">
    <location>
        <begin position="580"/>
        <end position="856"/>
    </location>
</feature>
<dbReference type="Pfam" id="PF00082">
    <property type="entry name" value="Peptidase_S8"/>
    <property type="match status" value="1"/>
</dbReference>
<keyword evidence="6" id="KW-0812">Transmembrane</keyword>
<comment type="caution">
    <text evidence="12">The sequence shown here is derived from an EMBL/GenBank/DDBJ whole genome shotgun (WGS) entry which is preliminary data.</text>
</comment>
<dbReference type="PROSITE" id="PS00137">
    <property type="entry name" value="SUBTILASE_HIS"/>
    <property type="match status" value="1"/>
</dbReference>
<accession>A0A813QVJ9</accession>
<dbReference type="PRINTS" id="PR00723">
    <property type="entry name" value="SUBTILISIN"/>
</dbReference>
<dbReference type="PROSITE" id="PS00138">
    <property type="entry name" value="SUBTILASE_SER"/>
    <property type="match status" value="1"/>
</dbReference>
<dbReference type="PROSITE" id="PS51892">
    <property type="entry name" value="SUBTILASE"/>
    <property type="match status" value="1"/>
</dbReference>
<dbReference type="Pfam" id="PF23001">
    <property type="entry name" value="MBTP1_N"/>
    <property type="match status" value="1"/>
</dbReference>
<evidence type="ECO:0000259" key="9">
    <source>
        <dbReference type="Pfam" id="PF23001"/>
    </source>
</evidence>
<evidence type="ECO:0000259" key="11">
    <source>
        <dbReference type="Pfam" id="PF23094"/>
    </source>
</evidence>
<keyword evidence="7" id="KW-0732">Signal</keyword>
<keyword evidence="3 5" id="KW-0378">Hydrolase</keyword>
<name>A0A813QVJ9_9BILA</name>
<keyword evidence="4 5" id="KW-0720">Serine protease</keyword>
<dbReference type="InterPro" id="IPR050131">
    <property type="entry name" value="Peptidase_S8_subtilisin-like"/>
</dbReference>
<dbReference type="PANTHER" id="PTHR43806">
    <property type="entry name" value="PEPTIDASE S8"/>
    <property type="match status" value="1"/>
</dbReference>
<reference evidence="12" key="1">
    <citation type="submission" date="2021-02" db="EMBL/GenBank/DDBJ databases">
        <authorList>
            <person name="Nowell W R."/>
        </authorList>
    </citation>
    <scope>NUCLEOTIDE SEQUENCE</scope>
    <source>
        <strain evidence="12">Ploen Becks lab</strain>
    </source>
</reference>
<dbReference type="Proteomes" id="UP000663879">
    <property type="component" value="Unassembled WGS sequence"/>
</dbReference>
<evidence type="ECO:0000256" key="1">
    <source>
        <dbReference type="ARBA" id="ARBA00011073"/>
    </source>
</evidence>
<protein>
    <recommendedName>
        <fullName evidence="14">Membrane-bound transcription factor site-1 protease</fullName>
    </recommendedName>
</protein>
<dbReference type="Pfam" id="PF23090">
    <property type="entry name" value="MBTPS1_4th"/>
    <property type="match status" value="1"/>
</dbReference>
<sequence length="1011" mass="116332">MKIIFFKLIYIILLIEFIRSEETISIENEPNEYSIHYFGYFKNHERIEILRNFLRSNFIDQYEIKNKNSVFIKYPSDFDVVKLNQSIDHILRKNNSINGIRDILPHKKVLKKLQFNENDAANFSCRQPLQYLDNEQNLVIHSDKKFKNRQIFRAIPKQIINQLNVKYFWEKGFTGNGINVAIFDTGLEKDHPHFKNVIERIDFTDENNPDDKIGHGTFVCGVIASHKECLGLAPDANIYIFKVFTNNQVSYTSWFLDAFNYAIKKKIHVLNLSIGGPDFMDLAFVEKVREVTSNGIIMVSGIGNDGPLYGTLNNPADQLDVIGVGGINSDDQIAKFSSRGMTTWELPFGYGRVKPDIVTYGTHVRGSKRKSGCRTLSGTSVASPIVAGAIALLLSSLKKSERNLMNPGSVKQILMSSADRLKDANLFEQGYGKLNLIEAYKTIKRYKPQASAVPSYIDLTECPLFWPYCSQPLYYTGIPVILNITILNGMSASGKFSQQPKWNPSNLKNGNYLKLSFSYSTPTLWPWSGYLAIEIKVDKSASDFDGLVDGVIKFEIGNDLNSSHVSEVKLYLKARIIPTPPRKQRILWDQFHNLRYPSGYFPRDDLKMKNDPLDWNADHIHTNFKDMYHYLRNSGYYIESLGNNYNCFDAENYGILMIVDPEDEFHKSEIQKIYDDVTKKGLSLMIFADWFNTSVIKAAKFYEENTRKWLTPLTGGANIPSLNEFLEPYGIAFSDRIYEGEYQIGDHTTIFSSGVSISKFPQSESNYLISRKLRDQGEAFLADYSNKTSQKSKIEQVPILGLVRLSQDKPDVEPGRIVVYGDSNCIDSSHIKKDCFWLLSALIEFATHNVLYSAFKESTSENFESKNYKQILRLEKTGFENYSKILDKEFLACKKWQDEPEYPIDSVLENELPNQDNNYNFLNLGKNFNLEDFKNEPISKEEYANDHDQQIYGDEVRKEHEIMSNEANFILKDYNLLFFQIAILVLVLIFCYVKFCKNRLRGRIKRSNYKK</sequence>
<evidence type="ECO:0000256" key="5">
    <source>
        <dbReference type="PROSITE-ProRule" id="PRU01240"/>
    </source>
</evidence>
<dbReference type="InterPro" id="IPR000209">
    <property type="entry name" value="Peptidase_S8/S53_dom"/>
</dbReference>
<feature type="active site" description="Charge relay system" evidence="5">
    <location>
        <position position="215"/>
    </location>
</feature>
<dbReference type="InterPro" id="IPR057060">
    <property type="entry name" value="MBTPS1_3rd"/>
</dbReference>
<evidence type="ECO:0000259" key="10">
    <source>
        <dbReference type="Pfam" id="PF23090"/>
    </source>
</evidence>
<dbReference type="GO" id="GO:0005794">
    <property type="term" value="C:Golgi apparatus"/>
    <property type="evidence" value="ECO:0007669"/>
    <property type="project" value="TreeGrafter"/>
</dbReference>
<dbReference type="Gene3D" id="3.40.50.200">
    <property type="entry name" value="Peptidase S8/S53 domain"/>
    <property type="match status" value="1"/>
</dbReference>
<evidence type="ECO:0000256" key="6">
    <source>
        <dbReference type="SAM" id="Phobius"/>
    </source>
</evidence>
<keyword evidence="6" id="KW-1133">Transmembrane helix</keyword>
<keyword evidence="2 5" id="KW-0645">Protease</keyword>
<feature type="active site" description="Charge relay system" evidence="5">
    <location>
        <position position="380"/>
    </location>
</feature>
<feature type="chain" id="PRO_5032860633" description="Membrane-bound transcription factor site-1 protease" evidence="7">
    <location>
        <begin position="21"/>
        <end position="1011"/>
    </location>
</feature>
<feature type="active site" description="Charge relay system" evidence="5">
    <location>
        <position position="184"/>
    </location>
</feature>
<evidence type="ECO:0000256" key="4">
    <source>
        <dbReference type="ARBA" id="ARBA00022825"/>
    </source>
</evidence>
<feature type="domain" description="Peptidase S8/S53" evidence="8">
    <location>
        <begin position="175"/>
        <end position="432"/>
    </location>
</feature>
<evidence type="ECO:0008006" key="14">
    <source>
        <dbReference type="Google" id="ProtNLM"/>
    </source>
</evidence>
<proteinExistence type="inferred from homology"/>
<dbReference type="AlphaFoldDB" id="A0A813QVJ9"/>
<dbReference type="InterPro" id="IPR022398">
    <property type="entry name" value="Peptidase_S8_His-AS"/>
</dbReference>
<dbReference type="EMBL" id="CAJNOC010000524">
    <property type="protein sequence ID" value="CAF0772169.1"/>
    <property type="molecule type" value="Genomic_DNA"/>
</dbReference>
<dbReference type="InterPro" id="IPR036852">
    <property type="entry name" value="Peptidase_S8/S53_dom_sf"/>
</dbReference>
<evidence type="ECO:0000256" key="7">
    <source>
        <dbReference type="SAM" id="SignalP"/>
    </source>
</evidence>
<dbReference type="PANTHER" id="PTHR43806:SF7">
    <property type="entry name" value="MEMBRANE-BOUND TRANSCRIPTION FACTOR SITE-1 PROTEASE"/>
    <property type="match status" value="1"/>
</dbReference>
<keyword evidence="6" id="KW-0472">Membrane</keyword>
<dbReference type="Pfam" id="PF23094">
    <property type="entry name" value="MBTPS1_3rd"/>
    <property type="match status" value="1"/>
</dbReference>
<gene>
    <name evidence="12" type="ORF">OXX778_LOCUS5009</name>
</gene>
<feature type="domain" description="Membrane-bound transcription factor site-1 protease-like N-terminal" evidence="9">
    <location>
        <begin position="30"/>
        <end position="107"/>
    </location>
</feature>
<dbReference type="InterPro" id="IPR057032">
    <property type="entry name" value="MBTPS1_4th"/>
</dbReference>
<dbReference type="InterPro" id="IPR055143">
    <property type="entry name" value="MBTP1_N"/>
</dbReference>
<evidence type="ECO:0000256" key="2">
    <source>
        <dbReference type="ARBA" id="ARBA00022670"/>
    </source>
</evidence>
<dbReference type="InterPro" id="IPR015500">
    <property type="entry name" value="Peptidase_S8_subtilisin-rel"/>
</dbReference>
<comment type="similarity">
    <text evidence="1 5">Belongs to the peptidase S8 family.</text>
</comment>
<organism evidence="12 13">
    <name type="scientific">Brachionus calyciflorus</name>
    <dbReference type="NCBI Taxonomy" id="104777"/>
    <lineage>
        <taxon>Eukaryota</taxon>
        <taxon>Metazoa</taxon>
        <taxon>Spiralia</taxon>
        <taxon>Gnathifera</taxon>
        <taxon>Rotifera</taxon>
        <taxon>Eurotatoria</taxon>
        <taxon>Monogononta</taxon>
        <taxon>Pseudotrocha</taxon>
        <taxon>Ploima</taxon>
        <taxon>Brachionidae</taxon>
        <taxon>Brachionus</taxon>
    </lineage>
</organism>
<feature type="signal peptide" evidence="7">
    <location>
        <begin position="1"/>
        <end position="20"/>
    </location>
</feature>
<feature type="domain" description="MBTPS1 third" evidence="11">
    <location>
        <begin position="453"/>
        <end position="579"/>
    </location>
</feature>